<gene>
    <name evidence="1" type="ORF">BMW23_0782</name>
</gene>
<name>A0A2H4UV79_9VIRU</name>
<evidence type="ECO:0000313" key="1">
    <source>
        <dbReference type="EMBL" id="ATZ80828.1"/>
    </source>
</evidence>
<dbReference type="Proteomes" id="UP000240325">
    <property type="component" value="Segment"/>
</dbReference>
<dbReference type="EMBL" id="MF782455">
    <property type="protein sequence ID" value="ATZ80828.1"/>
    <property type="molecule type" value="Genomic_DNA"/>
</dbReference>
<proteinExistence type="predicted"/>
<accession>A0A2H4UV79</accession>
<evidence type="ECO:0000313" key="2">
    <source>
        <dbReference type="Proteomes" id="UP000240325"/>
    </source>
</evidence>
<sequence>MSYTLKYNGTFPNNDSIVMSSVFFKLKNMYKSIKIYMEGLERLIKIIKENKYHLILYYDNSVINDNDFLDMYNKYVKDENILFCKYSFPKYQDSDGYHKGTFGTLIRYLPIFSKKIQYKCLYICDVDLTYGELKLYIENCLSLFMESKYKFAALYKIGYEWKYQDLYNIPNTNITILANLMTKKHLKMKKIFFDFLNKINMNDKELVDIKNKKENIRQEKIKNVKQFATHISIDDAVLNAENIKNDTNLFSYGIDELFVNKYLLYNILKKHKIGVFYIYDNLDKFQHKIINFESIPDDQLEKYYKKVFGKYNNLILNSIYDLNDRTFYIQQRNEHIKKLFNLLISILKGLNFVHKNNNLETLLETTRYILKRFIKYTIKYGEKYPTDSSNDWINNLLLHKKKGMFFFMNHKITHKNYNQYDLKKFIKIYSLNKLIEQKRKT</sequence>
<keyword evidence="2" id="KW-1185">Reference proteome</keyword>
<organism evidence="1">
    <name type="scientific">Bodo saltans virus</name>
    <dbReference type="NCBI Taxonomy" id="2024608"/>
    <lineage>
        <taxon>Viruses</taxon>
        <taxon>Varidnaviria</taxon>
        <taxon>Bamfordvirae</taxon>
        <taxon>Nucleocytoviricota</taxon>
        <taxon>Megaviricetes</taxon>
        <taxon>Imitervirales</taxon>
        <taxon>Mimiviridae</taxon>
        <taxon>Klosneuvirinae</taxon>
        <taxon>Theiavirus</taxon>
        <taxon>Theiavirus salishense</taxon>
    </lineage>
</organism>
<reference evidence="1" key="1">
    <citation type="journal article" date="2017" name="Elife">
        <title>The kinetoplastid-infecting Bodo saltans virus (BsV), a window into the most abundant giant viruses in the sea.</title>
        <authorList>
            <person name="Deeg C.M."/>
            <person name="Chow C.-E.T."/>
            <person name="Suttle C.A."/>
        </authorList>
    </citation>
    <scope>NUCLEOTIDE SEQUENCE</scope>
    <source>
        <strain evidence="1">NG1</strain>
    </source>
</reference>
<protein>
    <submittedName>
        <fullName evidence="1">Uncharacterized protein</fullName>
    </submittedName>
</protein>